<dbReference type="EMBL" id="DSZZ01000486">
    <property type="protein sequence ID" value="HGU53899.1"/>
    <property type="molecule type" value="Genomic_DNA"/>
</dbReference>
<comment type="caution">
    <text evidence="1">The sequence shown here is derived from an EMBL/GenBank/DDBJ whole genome shotgun (WGS) entry which is preliminary data.</text>
</comment>
<accession>A0A7V4KFA5</accession>
<evidence type="ECO:0000313" key="1">
    <source>
        <dbReference type="EMBL" id="HGU53899.1"/>
    </source>
</evidence>
<organism evidence="1">
    <name type="scientific">Fervidobacterium pennivorans</name>
    <dbReference type="NCBI Taxonomy" id="93466"/>
    <lineage>
        <taxon>Bacteria</taxon>
        <taxon>Thermotogati</taxon>
        <taxon>Thermotogota</taxon>
        <taxon>Thermotogae</taxon>
        <taxon>Thermotogales</taxon>
        <taxon>Fervidobacteriaceae</taxon>
        <taxon>Fervidobacterium</taxon>
    </lineage>
</organism>
<reference evidence="1" key="1">
    <citation type="journal article" date="2020" name="mSystems">
        <title>Genome- and Community-Level Interaction Insights into Carbon Utilization and Element Cycling Functions of Hydrothermarchaeota in Hydrothermal Sediment.</title>
        <authorList>
            <person name="Zhou Z."/>
            <person name="Liu Y."/>
            <person name="Xu W."/>
            <person name="Pan J."/>
            <person name="Luo Z.H."/>
            <person name="Li M."/>
        </authorList>
    </citation>
    <scope>NUCLEOTIDE SEQUENCE [LARGE SCALE GENOMIC DNA]</scope>
    <source>
        <strain evidence="1">SpSt-61</strain>
    </source>
</reference>
<gene>
    <name evidence="1" type="ORF">ENT78_10335</name>
</gene>
<proteinExistence type="predicted"/>
<dbReference type="AlphaFoldDB" id="A0A7V4KFA5"/>
<dbReference type="Pfam" id="PF18937">
    <property type="entry name" value="DUF5685"/>
    <property type="match status" value="1"/>
</dbReference>
<protein>
    <submittedName>
        <fullName evidence="1">Uncharacterized protein</fullName>
    </submittedName>
</protein>
<sequence length="288" mass="33452">MFGYVKPEKSELKVRELNEFRAFYCGVCTSLHKSRYLAKLFLSYDAVFFALILTSIRGKILGYKKRFCGVELRNILYYESDEISLAASNFLLLLKYKLLDDVRDERNFVKALLLKFFKNIPGSSATLESRLQALIVELGETERKREPTIDKPAEIFGSIVALFFENLSELSSEQRTVLIHLARHVGKWIYVLDAFDDLKKDISKGNYNPLVIQFGFTHGMDIQEFTEKIRPKVREYLFKILDEVVLAYNLLELKTYKGILDNIVYLGLFEETERVLSGRKTCKRIYTA</sequence>
<name>A0A7V4KFA5_FERPE</name>
<dbReference type="InterPro" id="IPR043740">
    <property type="entry name" value="DUF5685"/>
</dbReference>